<dbReference type="EMBL" id="AP023081">
    <property type="protein sequence ID" value="BCD84025.1"/>
    <property type="molecule type" value="Genomic_DNA"/>
</dbReference>
<protein>
    <submittedName>
        <fullName evidence="2">Uncharacterized protein</fullName>
    </submittedName>
</protein>
<dbReference type="AlphaFoldDB" id="A0AAU7XZ73"/>
<evidence type="ECO:0000313" key="1">
    <source>
        <dbReference type="EMBL" id="BCD84025.1"/>
    </source>
</evidence>
<reference evidence="1" key="1">
    <citation type="submission" date="2020-05" db="EMBL/GenBank/DDBJ databases">
        <title>Complete genome sequence of Pseudomonas sp. Sm006.</title>
        <authorList>
            <person name="Takeuchi K."/>
            <person name="Someya N."/>
        </authorList>
    </citation>
    <scope>NUCLEOTIDE SEQUENCE</scope>
    <source>
        <strain evidence="1">Sm006</strain>
    </source>
</reference>
<sequence length="107" mass="12303">MENRTRRWPKILALSLMTATLLAAWLTTGVYKTRFAEDNRLVFFIKQQPSFRVAFVNPFATDADSKPLSRLSAQERQEVIDYCRYRLGIATELKTQDELDNCEGASP</sequence>
<gene>
    <name evidence="2" type="ORF">ABS648_22420</name>
    <name evidence="1" type="ORF">PSm6_04320</name>
</gene>
<name>A0AAU7XZ73_9PSED</name>
<reference evidence="2" key="2">
    <citation type="submission" date="2023-08" db="EMBL/GenBank/DDBJ databases">
        <title>Increased levels of nutrients transform a symbiont into a lethal pathobiont.</title>
        <authorList>
            <person name="Lachnit T."/>
            <person name="Ulrich L."/>
            <person name="Willmer F.M."/>
            <person name="Hasenbein T."/>
            <person name="Steiner L.X."/>
            <person name="Wolters M."/>
            <person name="Herbst E.M."/>
            <person name="Deines P."/>
        </authorList>
    </citation>
    <scope>NUCLEOTIDE SEQUENCE</scope>
    <source>
        <strain evidence="2">T3</strain>
    </source>
</reference>
<accession>A0AAU7XZ73</accession>
<proteinExistence type="predicted"/>
<dbReference type="EMBL" id="CP158373">
    <property type="protein sequence ID" value="XBY62684.1"/>
    <property type="molecule type" value="Genomic_DNA"/>
</dbReference>
<dbReference type="Proteomes" id="UP001064896">
    <property type="component" value="Chromosome"/>
</dbReference>
<organism evidence="2">
    <name type="scientific">Pseudomonas solani</name>
    <dbReference type="NCBI Taxonomy" id="2731552"/>
    <lineage>
        <taxon>Bacteria</taxon>
        <taxon>Pseudomonadati</taxon>
        <taxon>Pseudomonadota</taxon>
        <taxon>Gammaproteobacteria</taxon>
        <taxon>Pseudomonadales</taxon>
        <taxon>Pseudomonadaceae</taxon>
        <taxon>Pseudomonas</taxon>
    </lineage>
</organism>
<keyword evidence="3" id="KW-1185">Reference proteome</keyword>
<evidence type="ECO:0000313" key="2">
    <source>
        <dbReference type="EMBL" id="XBY62684.1"/>
    </source>
</evidence>
<evidence type="ECO:0000313" key="3">
    <source>
        <dbReference type="Proteomes" id="UP001064896"/>
    </source>
</evidence>